<evidence type="ECO:0000313" key="2">
    <source>
        <dbReference type="EMBL" id="CZR51162.1"/>
    </source>
</evidence>
<dbReference type="Proteomes" id="UP000184330">
    <property type="component" value="Unassembled WGS sequence"/>
</dbReference>
<sequence>MRFSRIVGSLLSAAAAVLAQEVDGYITIKHDIFVASIPAQWSGALELSHWLEPGEETIVPYSPIGAGTSIKISRDTDLTHGILQFEYTNNVLGPNQGCEIYLNLSDVDGRKSGEPGSPFIDAHINYYPVGVGSETCNMDILECLPWVECEAAFRHAWDNKKVHSCNKRPEGFVIELHQD</sequence>
<name>A0A1L7WEF1_9HELO</name>
<reference evidence="2 3" key="1">
    <citation type="submission" date="2016-03" db="EMBL/GenBank/DDBJ databases">
        <authorList>
            <person name="Ploux O."/>
        </authorList>
    </citation>
    <scope>NUCLEOTIDE SEQUENCE [LARGE SCALE GENOMIC DNA]</scope>
    <source>
        <strain evidence="2 3">UAMH 11012</strain>
    </source>
</reference>
<dbReference type="OrthoDB" id="10452746at2759"/>
<evidence type="ECO:0000313" key="3">
    <source>
        <dbReference type="Proteomes" id="UP000184330"/>
    </source>
</evidence>
<keyword evidence="1" id="KW-0732">Signal</keyword>
<dbReference type="AlphaFoldDB" id="A0A1L7WEF1"/>
<accession>A0A1L7WEF1</accession>
<dbReference type="EMBL" id="FJOG01000001">
    <property type="protein sequence ID" value="CZR51162.1"/>
    <property type="molecule type" value="Genomic_DNA"/>
</dbReference>
<evidence type="ECO:0008006" key="4">
    <source>
        <dbReference type="Google" id="ProtNLM"/>
    </source>
</evidence>
<gene>
    <name evidence="2" type="ORF">PAC_01037</name>
</gene>
<protein>
    <recommendedName>
        <fullName evidence="4">Ubiquitin 3 binding protein But2 C-terminal domain-containing protein</fullName>
    </recommendedName>
</protein>
<feature type="chain" id="PRO_5012815124" description="Ubiquitin 3 binding protein But2 C-terminal domain-containing protein" evidence="1">
    <location>
        <begin position="20"/>
        <end position="179"/>
    </location>
</feature>
<feature type="signal peptide" evidence="1">
    <location>
        <begin position="1"/>
        <end position="19"/>
    </location>
</feature>
<evidence type="ECO:0000256" key="1">
    <source>
        <dbReference type="SAM" id="SignalP"/>
    </source>
</evidence>
<proteinExistence type="predicted"/>
<organism evidence="2 3">
    <name type="scientific">Phialocephala subalpina</name>
    <dbReference type="NCBI Taxonomy" id="576137"/>
    <lineage>
        <taxon>Eukaryota</taxon>
        <taxon>Fungi</taxon>
        <taxon>Dikarya</taxon>
        <taxon>Ascomycota</taxon>
        <taxon>Pezizomycotina</taxon>
        <taxon>Leotiomycetes</taxon>
        <taxon>Helotiales</taxon>
        <taxon>Mollisiaceae</taxon>
        <taxon>Phialocephala</taxon>
        <taxon>Phialocephala fortinii species complex</taxon>
    </lineage>
</organism>
<keyword evidence="3" id="KW-1185">Reference proteome</keyword>